<dbReference type="Gene3D" id="2.115.10.20">
    <property type="entry name" value="Glycosyl hydrolase domain, family 43"/>
    <property type="match status" value="1"/>
</dbReference>
<evidence type="ECO:0000256" key="4">
    <source>
        <dbReference type="RuleBase" id="RU361187"/>
    </source>
</evidence>
<protein>
    <submittedName>
        <fullName evidence="5">Family 43 glycosylhydrolase</fullName>
    </submittedName>
</protein>
<dbReference type="GO" id="GO:0005975">
    <property type="term" value="P:carbohydrate metabolic process"/>
    <property type="evidence" value="ECO:0007669"/>
    <property type="project" value="InterPro"/>
</dbReference>
<name>A0A926F906_9FIRM</name>
<dbReference type="Pfam" id="PF04616">
    <property type="entry name" value="Glyco_hydro_43"/>
    <property type="match status" value="1"/>
</dbReference>
<comment type="caution">
    <text evidence="5">The sequence shown here is derived from an EMBL/GenBank/DDBJ whole genome shotgun (WGS) entry which is preliminary data.</text>
</comment>
<dbReference type="RefSeq" id="WP_262431966.1">
    <property type="nucleotide sequence ID" value="NZ_JACRTE010000006.1"/>
</dbReference>
<evidence type="ECO:0000313" key="5">
    <source>
        <dbReference type="EMBL" id="MBC8596498.1"/>
    </source>
</evidence>
<dbReference type="SUPFAM" id="SSF75005">
    <property type="entry name" value="Arabinanase/levansucrase/invertase"/>
    <property type="match status" value="1"/>
</dbReference>
<comment type="similarity">
    <text evidence="1 4">Belongs to the glycosyl hydrolase 43 family.</text>
</comment>
<reference evidence="5" key="1">
    <citation type="submission" date="2020-08" db="EMBL/GenBank/DDBJ databases">
        <title>Genome public.</title>
        <authorList>
            <person name="Liu C."/>
            <person name="Sun Q."/>
        </authorList>
    </citation>
    <scope>NUCLEOTIDE SEQUENCE</scope>
    <source>
        <strain evidence="5">NSJ-50</strain>
    </source>
</reference>
<evidence type="ECO:0000256" key="1">
    <source>
        <dbReference type="ARBA" id="ARBA00009865"/>
    </source>
</evidence>
<sequence length="311" mass="35853">MINGTIWKDINGSEIHAHGGHILKHGEYYYWYGENRKDNIYVSCYRSKNLKDWEFRKNVLTTNSPCENLLDFNADISLFNTENGVKKKVNIERPKVLYNEKTKKFVMWAHYENGTDYLCARCAVALCDTPDGEFVYCGSFNPLGEMSRDCTLFKDGERAYFISTARDNADLHIYLLNDSYTGIEKCAAKLWIGEYREAPAVFKKGEKYYMLSSACTGWAPNQGKWAYADNIVGEWSSLENFGDETTFRSQPAFVLPLINGKDTEFLYFGDRWGGKGENYFKSSYVVLKIKFDGNKPYIVYDEKFDTSGFMC</sequence>
<gene>
    <name evidence="5" type="ORF">H8706_06405</name>
</gene>
<keyword evidence="6" id="KW-1185">Reference proteome</keyword>
<evidence type="ECO:0000313" key="6">
    <source>
        <dbReference type="Proteomes" id="UP000647416"/>
    </source>
</evidence>
<dbReference type="GO" id="GO:0004553">
    <property type="term" value="F:hydrolase activity, hydrolyzing O-glycosyl compounds"/>
    <property type="evidence" value="ECO:0007669"/>
    <property type="project" value="InterPro"/>
</dbReference>
<dbReference type="AlphaFoldDB" id="A0A926F906"/>
<proteinExistence type="inferred from homology"/>
<dbReference type="EMBL" id="JACRTE010000006">
    <property type="protein sequence ID" value="MBC8596498.1"/>
    <property type="molecule type" value="Genomic_DNA"/>
</dbReference>
<dbReference type="InterPro" id="IPR023296">
    <property type="entry name" value="Glyco_hydro_beta-prop_sf"/>
</dbReference>
<keyword evidence="2 4" id="KW-0378">Hydrolase</keyword>
<dbReference type="CDD" id="cd18822">
    <property type="entry name" value="GH43_CtGH43-like"/>
    <property type="match status" value="1"/>
</dbReference>
<keyword evidence="3 4" id="KW-0326">Glycosidase</keyword>
<accession>A0A926F906</accession>
<dbReference type="InterPro" id="IPR006710">
    <property type="entry name" value="Glyco_hydro_43"/>
</dbReference>
<evidence type="ECO:0000256" key="2">
    <source>
        <dbReference type="ARBA" id="ARBA00022801"/>
    </source>
</evidence>
<organism evidence="5 6">
    <name type="scientific">Qingrenia yutianensis</name>
    <dbReference type="NCBI Taxonomy" id="2763676"/>
    <lineage>
        <taxon>Bacteria</taxon>
        <taxon>Bacillati</taxon>
        <taxon>Bacillota</taxon>
        <taxon>Clostridia</taxon>
        <taxon>Eubacteriales</taxon>
        <taxon>Oscillospiraceae</taxon>
        <taxon>Qingrenia</taxon>
    </lineage>
</organism>
<evidence type="ECO:0000256" key="3">
    <source>
        <dbReference type="ARBA" id="ARBA00023295"/>
    </source>
</evidence>
<dbReference type="PANTHER" id="PTHR22925">
    <property type="entry name" value="GLYCOSYL HYDROLASE 43 FAMILY MEMBER"/>
    <property type="match status" value="1"/>
</dbReference>
<dbReference type="Proteomes" id="UP000647416">
    <property type="component" value="Unassembled WGS sequence"/>
</dbReference>
<dbReference type="PANTHER" id="PTHR22925:SF3">
    <property type="entry name" value="GLYCOSYL HYDROLASE FAMILY PROTEIN 43"/>
    <property type="match status" value="1"/>
</dbReference>